<dbReference type="CDD" id="cd09124">
    <property type="entry name" value="PLDc_like_TrmB_middle"/>
    <property type="match status" value="1"/>
</dbReference>
<dbReference type="InterPro" id="IPR036390">
    <property type="entry name" value="WH_DNA-bd_sf"/>
</dbReference>
<evidence type="ECO:0000313" key="3">
    <source>
        <dbReference type="EMBL" id="MBO8457079.1"/>
    </source>
</evidence>
<proteinExistence type="predicted"/>
<gene>
    <name evidence="3" type="ORF">IAA81_02485</name>
</gene>
<sequence>MTEEILKKLMEMGLSNMEGRVYIELLSKDSAGGYQIAKEMGVARSCVYPALESLCSKGFASVIPGEPVLYMAVKPEEVFPAKVNSFKEAALFAEEELKKIVPQERDKNLYVNIHGLTNIVRRTNEIISSAKKEILISAEIEMAPFLNSLKEAVTRGVRIVIFSWGKLDLKDLKCDYFTGEREPQFQVDKRLLIVADAGICLTASNNFSVFSYSSEIYPASKIPAGEKDFLAMTSYNRLIVNIVMEHIHFDIYLRKLRQKTGGEVITPDIQIGSLMEKGLGCSRKKIKETEGM</sequence>
<evidence type="ECO:0000259" key="2">
    <source>
        <dbReference type="Pfam" id="PF11495"/>
    </source>
</evidence>
<dbReference type="InterPro" id="IPR021586">
    <property type="entry name" value="Tscrpt_reg_TrmB_C"/>
</dbReference>
<dbReference type="SUPFAM" id="SSF56024">
    <property type="entry name" value="Phospholipase D/nuclease"/>
    <property type="match status" value="1"/>
</dbReference>
<evidence type="ECO:0000259" key="1">
    <source>
        <dbReference type="Pfam" id="PF01978"/>
    </source>
</evidence>
<dbReference type="SUPFAM" id="SSF46785">
    <property type="entry name" value="Winged helix' DNA-binding domain"/>
    <property type="match status" value="1"/>
</dbReference>
<dbReference type="InterPro" id="IPR002831">
    <property type="entry name" value="Tscrpt_reg_TrmB_N"/>
</dbReference>
<feature type="domain" description="Transcription regulator TrmB N-terminal" evidence="1">
    <location>
        <begin position="9"/>
        <end position="76"/>
    </location>
</feature>
<dbReference type="PANTHER" id="PTHR34293:SF1">
    <property type="entry name" value="HTH-TYPE TRANSCRIPTIONAL REGULATOR TRMBL2"/>
    <property type="match status" value="1"/>
</dbReference>
<comment type="caution">
    <text evidence="3">The sequence shown here is derived from an EMBL/GenBank/DDBJ whole genome shotgun (WGS) entry which is preliminary data.</text>
</comment>
<reference evidence="3" key="1">
    <citation type="submission" date="2020-10" db="EMBL/GenBank/DDBJ databases">
        <authorList>
            <person name="Gilroy R."/>
        </authorList>
    </citation>
    <scope>NUCLEOTIDE SEQUENCE</scope>
    <source>
        <strain evidence="3">10532</strain>
    </source>
</reference>
<dbReference type="Proteomes" id="UP000823638">
    <property type="component" value="Unassembled WGS sequence"/>
</dbReference>
<organism evidence="3 4">
    <name type="scientific">Candidatus Gallitreponema excrementavium</name>
    <dbReference type="NCBI Taxonomy" id="2840840"/>
    <lineage>
        <taxon>Bacteria</taxon>
        <taxon>Pseudomonadati</taxon>
        <taxon>Spirochaetota</taxon>
        <taxon>Spirochaetia</taxon>
        <taxon>Spirochaetales</taxon>
        <taxon>Candidatus Gallitreponema</taxon>
    </lineage>
</organism>
<dbReference type="Pfam" id="PF11495">
    <property type="entry name" value="Regulator_TrmB"/>
    <property type="match status" value="1"/>
</dbReference>
<feature type="domain" description="Transcription regulator TrmB C-terminal" evidence="2">
    <location>
        <begin position="113"/>
        <end position="208"/>
    </location>
</feature>
<dbReference type="PANTHER" id="PTHR34293">
    <property type="entry name" value="HTH-TYPE TRANSCRIPTIONAL REGULATOR TRMBL2"/>
    <property type="match status" value="1"/>
</dbReference>
<reference evidence="3" key="2">
    <citation type="journal article" date="2021" name="PeerJ">
        <title>Extensive microbial diversity within the chicken gut microbiome revealed by metagenomics and culture.</title>
        <authorList>
            <person name="Gilroy R."/>
            <person name="Ravi A."/>
            <person name="Getino M."/>
            <person name="Pursley I."/>
            <person name="Horton D.L."/>
            <person name="Alikhan N.F."/>
            <person name="Baker D."/>
            <person name="Gharbi K."/>
            <person name="Hall N."/>
            <person name="Watson M."/>
            <person name="Adriaenssens E.M."/>
            <person name="Foster-Nyarko E."/>
            <person name="Jarju S."/>
            <person name="Secka A."/>
            <person name="Antonio M."/>
            <person name="Oren A."/>
            <person name="Chaudhuri R.R."/>
            <person name="La Ragione R."/>
            <person name="Hildebrand F."/>
            <person name="Pallen M.J."/>
        </authorList>
    </citation>
    <scope>NUCLEOTIDE SEQUENCE</scope>
    <source>
        <strain evidence="3">10532</strain>
    </source>
</reference>
<name>A0A9D9HN82_9SPIR</name>
<protein>
    <submittedName>
        <fullName evidence="3">TrmB family transcriptional regulator</fullName>
    </submittedName>
</protein>
<dbReference type="Pfam" id="PF01978">
    <property type="entry name" value="TrmB"/>
    <property type="match status" value="1"/>
</dbReference>
<dbReference type="InterPro" id="IPR051797">
    <property type="entry name" value="TrmB-like"/>
</dbReference>
<dbReference type="AlphaFoldDB" id="A0A9D9HN82"/>
<evidence type="ECO:0000313" key="4">
    <source>
        <dbReference type="Proteomes" id="UP000823638"/>
    </source>
</evidence>
<dbReference type="InterPro" id="IPR036388">
    <property type="entry name" value="WH-like_DNA-bd_sf"/>
</dbReference>
<dbReference type="EMBL" id="JADIMM010000028">
    <property type="protein sequence ID" value="MBO8457079.1"/>
    <property type="molecule type" value="Genomic_DNA"/>
</dbReference>
<accession>A0A9D9HN82</accession>
<dbReference type="Gene3D" id="1.10.10.10">
    <property type="entry name" value="Winged helix-like DNA-binding domain superfamily/Winged helix DNA-binding domain"/>
    <property type="match status" value="1"/>
</dbReference>